<comment type="function">
    <text evidence="9">CRISPR (clustered regularly interspaced short palindromic repeat), is an adaptive immune system that provides protection against mobile genetic elements (viruses, transposable elements and conjugative plasmids). CRISPR clusters contain sequences complementary to antecedent mobile elements and target invading nucleic acids. CRISPR clusters are transcribed and processed into CRISPR RNA (crRNA). Functions as a ssRNA-specific endoribonuclease. Involved in the integration of spacer DNA into the CRISPR cassette.</text>
</comment>
<keyword evidence="5 9" id="KW-0255">Endonuclease</keyword>
<keyword evidence="7 9" id="KW-0460">Magnesium</keyword>
<evidence type="ECO:0000313" key="11">
    <source>
        <dbReference type="EMBL" id="QLY33947.1"/>
    </source>
</evidence>
<evidence type="ECO:0000256" key="9">
    <source>
        <dbReference type="HAMAP-Rule" id="MF_01471"/>
    </source>
</evidence>
<dbReference type="PIRSF" id="PIRSF032582">
    <property type="entry name" value="Cas2"/>
    <property type="match status" value="1"/>
</dbReference>
<comment type="cofactor">
    <cofactor evidence="1 9">
        <name>Mg(2+)</name>
        <dbReference type="ChEBI" id="CHEBI:18420"/>
    </cofactor>
</comment>
<dbReference type="PANTHER" id="PTHR34405">
    <property type="entry name" value="CRISPR-ASSOCIATED ENDORIBONUCLEASE CAS2"/>
    <property type="match status" value="1"/>
</dbReference>
<dbReference type="InterPro" id="IPR021127">
    <property type="entry name" value="CRISPR_associated_Cas2"/>
</dbReference>
<proteinExistence type="inferred from homology"/>
<keyword evidence="4 9" id="KW-0479">Metal-binding</keyword>
<dbReference type="GO" id="GO:0004521">
    <property type="term" value="F:RNA endonuclease activity"/>
    <property type="evidence" value="ECO:0007669"/>
    <property type="project" value="UniProtKB-UniRule"/>
</dbReference>
<dbReference type="GO" id="GO:0016787">
    <property type="term" value="F:hydrolase activity"/>
    <property type="evidence" value="ECO:0007669"/>
    <property type="project" value="UniProtKB-KW"/>
</dbReference>
<evidence type="ECO:0000313" key="12">
    <source>
        <dbReference type="Proteomes" id="UP000515512"/>
    </source>
</evidence>
<name>A0A7D6ZM67_9NOCA</name>
<dbReference type="GO" id="GO:0046872">
    <property type="term" value="F:metal ion binding"/>
    <property type="evidence" value="ECO:0007669"/>
    <property type="project" value="UniProtKB-UniRule"/>
</dbReference>
<evidence type="ECO:0000256" key="10">
    <source>
        <dbReference type="PIRNR" id="PIRNR032582"/>
    </source>
</evidence>
<evidence type="ECO:0000256" key="2">
    <source>
        <dbReference type="ARBA" id="ARBA00009959"/>
    </source>
</evidence>
<accession>A0A7D6ZM67</accession>
<dbReference type="Proteomes" id="UP000515512">
    <property type="component" value="Chromosome"/>
</dbReference>
<keyword evidence="3 9" id="KW-0540">Nuclease</keyword>
<evidence type="ECO:0000256" key="3">
    <source>
        <dbReference type="ARBA" id="ARBA00022722"/>
    </source>
</evidence>
<dbReference type="EC" id="3.1.-.-" evidence="9"/>
<keyword evidence="12" id="KW-1185">Reference proteome</keyword>
<gene>
    <name evidence="9 11" type="primary">cas2</name>
    <name evidence="11" type="ORF">H0264_18475</name>
</gene>
<dbReference type="KEGG" id="nhu:H0264_18475"/>
<dbReference type="NCBIfam" id="TIGR01573">
    <property type="entry name" value="cas2"/>
    <property type="match status" value="1"/>
</dbReference>
<dbReference type="GO" id="GO:0043571">
    <property type="term" value="P:maintenance of CRISPR repeat elements"/>
    <property type="evidence" value="ECO:0007669"/>
    <property type="project" value="UniProtKB-UniRule"/>
</dbReference>
<dbReference type="Pfam" id="PF09827">
    <property type="entry name" value="CRISPR_Cas2"/>
    <property type="match status" value="1"/>
</dbReference>
<reference evidence="11 12" key="1">
    <citation type="submission" date="2020-07" db="EMBL/GenBank/DDBJ databases">
        <authorList>
            <person name="Zhuang K."/>
            <person name="Ran Y."/>
        </authorList>
    </citation>
    <scope>NUCLEOTIDE SEQUENCE [LARGE SCALE GENOMIC DNA]</scope>
    <source>
        <strain evidence="11 12">WCH-YHL-001</strain>
    </source>
</reference>
<evidence type="ECO:0000256" key="6">
    <source>
        <dbReference type="ARBA" id="ARBA00022801"/>
    </source>
</evidence>
<dbReference type="CDD" id="cd09725">
    <property type="entry name" value="Cas2_I_II_III"/>
    <property type="match status" value="1"/>
</dbReference>
<comment type="similarity">
    <text evidence="2 9 10">Belongs to the CRISPR-associated endoribonuclease Cas2 protein family.</text>
</comment>
<protein>
    <recommendedName>
        <fullName evidence="9">CRISPR-associated endoribonuclease Cas2</fullName>
        <ecNumber evidence="9">3.1.-.-</ecNumber>
    </recommendedName>
</protein>
<evidence type="ECO:0000256" key="7">
    <source>
        <dbReference type="ARBA" id="ARBA00022842"/>
    </source>
</evidence>
<comment type="subunit">
    <text evidence="9">Homodimer, forms a heterotetramer with a Cas1 homodimer.</text>
</comment>
<evidence type="ECO:0000256" key="8">
    <source>
        <dbReference type="ARBA" id="ARBA00023118"/>
    </source>
</evidence>
<dbReference type="Gene3D" id="3.30.70.240">
    <property type="match status" value="1"/>
</dbReference>
<dbReference type="SUPFAM" id="SSF143430">
    <property type="entry name" value="TTP0101/SSO1404-like"/>
    <property type="match status" value="1"/>
</dbReference>
<dbReference type="EMBL" id="CP059399">
    <property type="protein sequence ID" value="QLY33947.1"/>
    <property type="molecule type" value="Genomic_DNA"/>
</dbReference>
<dbReference type="GO" id="GO:0051607">
    <property type="term" value="P:defense response to virus"/>
    <property type="evidence" value="ECO:0007669"/>
    <property type="project" value="UniProtKB-UniRule"/>
</dbReference>
<keyword evidence="8 9" id="KW-0051">Antiviral defense</keyword>
<dbReference type="PANTHER" id="PTHR34405:SF3">
    <property type="entry name" value="CRISPR-ASSOCIATED ENDORIBONUCLEASE CAS2 3"/>
    <property type="match status" value="1"/>
</dbReference>
<evidence type="ECO:0000256" key="4">
    <source>
        <dbReference type="ARBA" id="ARBA00022723"/>
    </source>
</evidence>
<organism evidence="11 12">
    <name type="scientific">Nocardia huaxiensis</name>
    <dbReference type="NCBI Taxonomy" id="2755382"/>
    <lineage>
        <taxon>Bacteria</taxon>
        <taxon>Bacillati</taxon>
        <taxon>Actinomycetota</taxon>
        <taxon>Actinomycetes</taxon>
        <taxon>Mycobacteriales</taxon>
        <taxon>Nocardiaceae</taxon>
        <taxon>Nocardia</taxon>
    </lineage>
</organism>
<dbReference type="RefSeq" id="WP_181585111.1">
    <property type="nucleotide sequence ID" value="NZ_CP059399.1"/>
</dbReference>
<evidence type="ECO:0000256" key="5">
    <source>
        <dbReference type="ARBA" id="ARBA00022759"/>
    </source>
</evidence>
<sequence length="96" mass="10782">MELLITYDVETTTPQGAQRLRRVAKICEGYGHRVQKSVFEVTCTPVTRLRLEADLVNTIDPARDSIRIYHLDRGTFDTARHLGAAIDPPHSAPLIL</sequence>
<dbReference type="InterPro" id="IPR019199">
    <property type="entry name" value="Virulence_VapD/CRISPR_Cas2"/>
</dbReference>
<feature type="binding site" evidence="9">
    <location>
        <position position="8"/>
    </location>
    <ligand>
        <name>Mg(2+)</name>
        <dbReference type="ChEBI" id="CHEBI:18420"/>
        <note>catalytic</note>
    </ligand>
</feature>
<keyword evidence="6 9" id="KW-0378">Hydrolase</keyword>
<dbReference type="AlphaFoldDB" id="A0A7D6ZM67"/>
<evidence type="ECO:0000256" key="1">
    <source>
        <dbReference type="ARBA" id="ARBA00001946"/>
    </source>
</evidence>
<dbReference type="HAMAP" id="MF_01471">
    <property type="entry name" value="Cas2"/>
    <property type="match status" value="1"/>
</dbReference>